<dbReference type="InterPro" id="IPR001584">
    <property type="entry name" value="Integrase_cat-core"/>
</dbReference>
<dbReference type="PROSITE" id="PS50994">
    <property type="entry name" value="INTEGRASE"/>
    <property type="match status" value="1"/>
</dbReference>
<feature type="transmembrane region" description="Helical" evidence="2">
    <location>
        <begin position="180"/>
        <end position="204"/>
    </location>
</feature>
<organism evidence="4 5">
    <name type="scientific">Panagrolaimus davidi</name>
    <dbReference type="NCBI Taxonomy" id="227884"/>
    <lineage>
        <taxon>Eukaryota</taxon>
        <taxon>Metazoa</taxon>
        <taxon>Ecdysozoa</taxon>
        <taxon>Nematoda</taxon>
        <taxon>Chromadorea</taxon>
        <taxon>Rhabditida</taxon>
        <taxon>Tylenchina</taxon>
        <taxon>Panagrolaimomorpha</taxon>
        <taxon>Panagrolaimoidea</taxon>
        <taxon>Panagrolaimidae</taxon>
        <taxon>Panagrolaimus</taxon>
    </lineage>
</organism>
<keyword evidence="2" id="KW-0812">Transmembrane</keyword>
<protein>
    <submittedName>
        <fullName evidence="5">Integrase catalytic domain-containing protein</fullName>
    </submittedName>
</protein>
<reference evidence="5" key="1">
    <citation type="submission" date="2022-11" db="UniProtKB">
        <authorList>
            <consortium name="WormBaseParasite"/>
        </authorList>
    </citation>
    <scope>IDENTIFICATION</scope>
</reference>
<feature type="region of interest" description="Disordered" evidence="1">
    <location>
        <begin position="101"/>
        <end position="171"/>
    </location>
</feature>
<dbReference type="InterPro" id="IPR012337">
    <property type="entry name" value="RNaseH-like_sf"/>
</dbReference>
<evidence type="ECO:0000256" key="2">
    <source>
        <dbReference type="SAM" id="Phobius"/>
    </source>
</evidence>
<proteinExistence type="predicted"/>
<name>A0A914PPP0_9BILA</name>
<sequence length="268" mass="30753">MDLIDLQSKPSTIGTIIKSYGGELIHGKARHSQSQGSIERANRDVQNILTILMRRKNSPHWAELLPEVQLMKNSRYHNGIKKTPYKALFGRDSVYEDDNVEEELKKLEADEESEEEEKKEESNGEEEEKKEESESEEEEKKEESNGEEEEKKEESESEEDESEQQQQHKMREDKIKKARLAVAEALNNILLIFPCAIFVSFALFEIPNSANIGCLMFSIMSCHSLADFFIILSLVAPYRKFLKLKFMEIIHCKKNVSVGVLVVANGRV</sequence>
<dbReference type="SUPFAM" id="SSF53098">
    <property type="entry name" value="Ribonuclease H-like"/>
    <property type="match status" value="1"/>
</dbReference>
<dbReference type="InterPro" id="IPR019429">
    <property type="entry name" value="7TM_GPCR_serpentine_rcpt_Sri"/>
</dbReference>
<dbReference type="InterPro" id="IPR036397">
    <property type="entry name" value="RNaseH_sf"/>
</dbReference>
<dbReference type="AlphaFoldDB" id="A0A914PPP0"/>
<dbReference type="GO" id="GO:0015074">
    <property type="term" value="P:DNA integration"/>
    <property type="evidence" value="ECO:0007669"/>
    <property type="project" value="InterPro"/>
</dbReference>
<keyword evidence="2" id="KW-1133">Transmembrane helix</keyword>
<keyword evidence="4" id="KW-1185">Reference proteome</keyword>
<dbReference type="GO" id="GO:0003676">
    <property type="term" value="F:nucleic acid binding"/>
    <property type="evidence" value="ECO:0007669"/>
    <property type="project" value="InterPro"/>
</dbReference>
<feature type="transmembrane region" description="Helical" evidence="2">
    <location>
        <begin position="210"/>
        <end position="236"/>
    </location>
</feature>
<evidence type="ECO:0000256" key="1">
    <source>
        <dbReference type="SAM" id="MobiDB-lite"/>
    </source>
</evidence>
<accession>A0A914PPP0</accession>
<evidence type="ECO:0000313" key="4">
    <source>
        <dbReference type="Proteomes" id="UP000887578"/>
    </source>
</evidence>
<evidence type="ECO:0000313" key="5">
    <source>
        <dbReference type="WBParaSite" id="PDA_v2.g20043.t1"/>
    </source>
</evidence>
<dbReference type="WBParaSite" id="PDA_v2.g20043.t1">
    <property type="protein sequence ID" value="PDA_v2.g20043.t1"/>
    <property type="gene ID" value="PDA_v2.g20043"/>
</dbReference>
<dbReference type="Pfam" id="PF10327">
    <property type="entry name" value="7TM_GPCR_Sri"/>
    <property type="match status" value="1"/>
</dbReference>
<dbReference type="Proteomes" id="UP000887578">
    <property type="component" value="Unplaced"/>
</dbReference>
<evidence type="ECO:0000259" key="3">
    <source>
        <dbReference type="PROSITE" id="PS50994"/>
    </source>
</evidence>
<feature type="compositionally biased region" description="Acidic residues" evidence="1">
    <location>
        <begin position="109"/>
        <end position="163"/>
    </location>
</feature>
<dbReference type="Gene3D" id="3.30.420.10">
    <property type="entry name" value="Ribonuclease H-like superfamily/Ribonuclease H"/>
    <property type="match status" value="1"/>
</dbReference>
<keyword evidence="2" id="KW-0472">Membrane</keyword>
<feature type="domain" description="Integrase catalytic" evidence="3">
    <location>
        <begin position="1"/>
        <end position="92"/>
    </location>
</feature>